<dbReference type="GeneID" id="108716900"/>
<dbReference type="SMART" id="SM00082">
    <property type="entry name" value="LRRCT"/>
    <property type="match status" value="1"/>
</dbReference>
<dbReference type="InterPro" id="IPR001611">
    <property type="entry name" value="Leu-rich_rpt"/>
</dbReference>
<dbReference type="InterPro" id="IPR003591">
    <property type="entry name" value="Leu-rich_rpt_typical-subtyp"/>
</dbReference>
<dbReference type="OrthoDB" id="8861968at2759"/>
<keyword evidence="4" id="KW-1133">Transmembrane helix</keyword>
<evidence type="ECO:0000256" key="1">
    <source>
        <dbReference type="ARBA" id="ARBA00022614"/>
    </source>
</evidence>
<dbReference type="Gene3D" id="3.80.10.10">
    <property type="entry name" value="Ribonuclease Inhibitor"/>
    <property type="match status" value="1"/>
</dbReference>
<dbReference type="OMA" id="FVKPSDM"/>
<reference evidence="7" key="1">
    <citation type="submission" date="2022-04" db="UniProtKB">
        <authorList>
            <consortium name="RefSeq"/>
        </authorList>
    </citation>
    <scope>IDENTIFICATION</scope>
    <source>
        <strain evidence="7 8">J_2021</strain>
        <tissue evidence="7 8">Erythrocytes</tissue>
    </source>
</reference>
<evidence type="ECO:0000256" key="2">
    <source>
        <dbReference type="ARBA" id="ARBA00022729"/>
    </source>
</evidence>
<evidence type="ECO:0000313" key="6">
    <source>
        <dbReference type="Proteomes" id="UP000186698"/>
    </source>
</evidence>
<protein>
    <submittedName>
        <fullName evidence="7">Trophoblast glycoprotein</fullName>
    </submittedName>
</protein>
<dbReference type="CTD" id="108716900"/>
<dbReference type="AlphaFoldDB" id="A0A1L8G9Q8"/>
<sequence length="404" mass="45199">MVDSDLFSLLGVWRSGRRGPGLRVKAERKKEVILFVCVLLQVLSDVSSQPEQQSPCPTSCECFETSRTVTCEKKNLHAVPQNIPPYVQNLSIAGNNISTLNGAFTQQQPLSELLNLDLSDNHLQELGSNVFSYLPSLTYLDLSNNELGTMSNLSFQGAGSGSIPLKELKLSNSFNNELLISILARAFVTGAPSKLEKLELAGNDILFLPYGMFSPLPNLKHLDLSNNSLTSLSADIFKDLSHLETLDLSNNSLKRLRNSTSFEYIGQQNMLIDLNNNSWDCDCMIEDFAIWLKETKSVKETSGLVCDLPENMRGRAIVELNISELKCQEPDDDTSLQTSYVFLGIVLALIGVIFLLVLYLNRKGIKKWIYNIRDACRDHMEAYHYRYEINADPRLTNVSTNSDV</sequence>
<accession>A0A1L8G9Q8</accession>
<evidence type="ECO:0000313" key="7">
    <source>
        <dbReference type="RefSeq" id="XP_018118938.1"/>
    </source>
</evidence>
<feature type="transmembrane region" description="Helical" evidence="4">
    <location>
        <begin position="340"/>
        <end position="360"/>
    </location>
</feature>
<dbReference type="SMART" id="SM00364">
    <property type="entry name" value="LRR_BAC"/>
    <property type="match status" value="4"/>
</dbReference>
<dbReference type="RefSeq" id="XP_041418999.1">
    <property type="nucleotide sequence ID" value="XM_041563065.1"/>
</dbReference>
<feature type="domain" description="LRRCT" evidence="5">
    <location>
        <begin position="277"/>
        <end position="328"/>
    </location>
</feature>
<keyword evidence="6" id="KW-1185">Reference proteome</keyword>
<organism evidence="7">
    <name type="scientific">Xenopus laevis</name>
    <name type="common">African clawed frog</name>
    <dbReference type="NCBI Taxonomy" id="8355"/>
    <lineage>
        <taxon>Eukaryota</taxon>
        <taxon>Metazoa</taxon>
        <taxon>Chordata</taxon>
        <taxon>Craniata</taxon>
        <taxon>Vertebrata</taxon>
        <taxon>Euteleostomi</taxon>
        <taxon>Amphibia</taxon>
        <taxon>Batrachia</taxon>
        <taxon>Anura</taxon>
        <taxon>Pipoidea</taxon>
        <taxon>Pipidae</taxon>
        <taxon>Xenopodinae</taxon>
        <taxon>Xenopus</taxon>
        <taxon>Xenopus</taxon>
    </lineage>
</organism>
<dbReference type="InterPro" id="IPR000483">
    <property type="entry name" value="Cys-rich_flank_reg_C"/>
</dbReference>
<dbReference type="GO" id="GO:0090090">
    <property type="term" value="P:negative regulation of canonical Wnt signaling pathway"/>
    <property type="evidence" value="ECO:0000318"/>
    <property type="project" value="GO_Central"/>
</dbReference>
<dbReference type="AGR" id="Xenbase:XB-GENE-17342560"/>
<dbReference type="RefSeq" id="XP_018118938.1">
    <property type="nucleotide sequence ID" value="XM_018263449.2"/>
</dbReference>
<dbReference type="GO" id="GO:0005886">
    <property type="term" value="C:plasma membrane"/>
    <property type="evidence" value="ECO:0000318"/>
    <property type="project" value="GO_Central"/>
</dbReference>
<dbReference type="InterPro" id="IPR032675">
    <property type="entry name" value="LRR_dom_sf"/>
</dbReference>
<dbReference type="SUPFAM" id="SSF52058">
    <property type="entry name" value="L domain-like"/>
    <property type="match status" value="1"/>
</dbReference>
<evidence type="ECO:0000313" key="9">
    <source>
        <dbReference type="Xenbase" id="XB-GENE-17342560"/>
    </source>
</evidence>
<dbReference type="PROSITE" id="PS51450">
    <property type="entry name" value="LRR"/>
    <property type="match status" value="3"/>
</dbReference>
<proteinExistence type="predicted"/>
<dbReference type="Bgee" id="108716900">
    <property type="expression patterns" value="Expressed in egg cell and 17 other cell types or tissues"/>
</dbReference>
<dbReference type="PaxDb" id="8355-A0A1L8G9Q8"/>
<name>A0A1L8G9Q8_XENLA</name>
<evidence type="ECO:0000259" key="5">
    <source>
        <dbReference type="SMART" id="SM00082"/>
    </source>
</evidence>
<evidence type="ECO:0000313" key="8">
    <source>
        <dbReference type="RefSeq" id="XP_041418999.1"/>
    </source>
</evidence>
<dbReference type="PRINTS" id="PR00019">
    <property type="entry name" value="LEURICHRPT"/>
</dbReference>
<dbReference type="InterPro" id="IPR052286">
    <property type="entry name" value="Wnt_signaling_inhibitor"/>
</dbReference>
<evidence type="ECO:0000256" key="3">
    <source>
        <dbReference type="ARBA" id="ARBA00022737"/>
    </source>
</evidence>
<dbReference type="Proteomes" id="UP000186698">
    <property type="component" value="Chromosome 5L"/>
</dbReference>
<gene>
    <name evidence="7 8 9" type="primary">tpbg.L</name>
</gene>
<keyword evidence="4" id="KW-0812">Transmembrane</keyword>
<keyword evidence="1" id="KW-0433">Leucine-rich repeat</keyword>
<dbReference type="PANTHER" id="PTHR24364">
    <property type="entry name" value="LP06937P"/>
    <property type="match status" value="1"/>
</dbReference>
<dbReference type="Xenbase" id="XB-GENE-17342560">
    <property type="gene designation" value="tpbg.L"/>
</dbReference>
<keyword evidence="2" id="KW-0732">Signal</keyword>
<dbReference type="SMART" id="SM00369">
    <property type="entry name" value="LRR_TYP"/>
    <property type="match status" value="5"/>
</dbReference>
<keyword evidence="4" id="KW-0472">Membrane</keyword>
<evidence type="ECO:0000256" key="4">
    <source>
        <dbReference type="SAM" id="Phobius"/>
    </source>
</evidence>
<dbReference type="Pfam" id="PF13855">
    <property type="entry name" value="LRR_8"/>
    <property type="match status" value="2"/>
</dbReference>
<dbReference type="STRING" id="8355.A0A1L8G9Q8"/>
<dbReference type="SMART" id="SM00365">
    <property type="entry name" value="LRR_SD22"/>
    <property type="match status" value="3"/>
</dbReference>
<dbReference type="PANTHER" id="PTHR24364:SF18">
    <property type="entry name" value="LP06937P"/>
    <property type="match status" value="1"/>
</dbReference>
<keyword evidence="3" id="KW-0677">Repeat</keyword>
<dbReference type="KEGG" id="xla:108716900"/>